<evidence type="ECO:0000313" key="1">
    <source>
        <dbReference type="EMBL" id="ORB50576.1"/>
    </source>
</evidence>
<accession>A0A1X0IR77</accession>
<sequence>MARNASIAETELVRVAVEALRARLPEDWDVEAIVQPAAPQRHDAMLTLTSADRTEATFLIEAKSTPRPSVHDVVRQLRAMAPMDNAKLLLITEYASPPLRRELEEAGISYLDTTGWVSLTSSDPVVLIRLEGAAKPPRPRESAATMRLTGPATARVIRHLLEGHPPVGVRELASLSSSSSAAVSKLMPTLVDAGAIERSEEGTITRVRKRTLLDRWTADYSFLNGNGVVLDYIAPRGITRTLDQIRGSSDVVTVTGSAAAREYLPSGITPVVPLSLLTLYSSDITATAGNLQLVRSDRATSNVLITAPRDRTLLGEAETSASGLRIAPIGQVLADLLTLPRGRLAQEAEQLIDVLARDDDAWRE</sequence>
<dbReference type="Proteomes" id="UP000192534">
    <property type="component" value="Unassembled WGS sequence"/>
</dbReference>
<reference evidence="1 2" key="1">
    <citation type="submission" date="2016-12" db="EMBL/GenBank/DDBJ databases">
        <title>The new phylogeny of genus Mycobacterium.</title>
        <authorList>
            <person name="Tortoli E."/>
            <person name="Trovato A."/>
            <person name="Cirillo D.M."/>
        </authorList>
    </citation>
    <scope>NUCLEOTIDE SEQUENCE [LARGE SCALE GENOMIC DNA]</scope>
    <source>
        <strain evidence="1 2">DSM 44223</strain>
    </source>
</reference>
<proteinExistence type="predicted"/>
<organism evidence="1 2">
    <name type="scientific">Mycolicibacterium rhodesiae</name>
    <name type="common">Mycobacterium rhodesiae</name>
    <dbReference type="NCBI Taxonomy" id="36814"/>
    <lineage>
        <taxon>Bacteria</taxon>
        <taxon>Bacillati</taxon>
        <taxon>Actinomycetota</taxon>
        <taxon>Actinomycetes</taxon>
        <taxon>Mycobacteriales</taxon>
        <taxon>Mycobacteriaceae</taxon>
        <taxon>Mycolicibacterium</taxon>
    </lineage>
</organism>
<dbReference type="InterPro" id="IPR036390">
    <property type="entry name" value="WH_DNA-bd_sf"/>
</dbReference>
<evidence type="ECO:0000313" key="2">
    <source>
        <dbReference type="Proteomes" id="UP000192534"/>
    </source>
</evidence>
<dbReference type="SUPFAM" id="SSF46785">
    <property type="entry name" value="Winged helix' DNA-binding domain"/>
    <property type="match status" value="1"/>
</dbReference>
<dbReference type="AlphaFoldDB" id="A0A1X0IR77"/>
<dbReference type="InterPro" id="IPR036388">
    <property type="entry name" value="WH-like_DNA-bd_sf"/>
</dbReference>
<dbReference type="Gene3D" id="1.10.10.10">
    <property type="entry name" value="Winged helix-like DNA-binding domain superfamily/Winged helix DNA-binding domain"/>
    <property type="match status" value="1"/>
</dbReference>
<comment type="caution">
    <text evidence="1">The sequence shown here is derived from an EMBL/GenBank/DDBJ whole genome shotgun (WGS) entry which is preliminary data.</text>
</comment>
<dbReference type="EMBL" id="MVIH01000010">
    <property type="protein sequence ID" value="ORB50576.1"/>
    <property type="molecule type" value="Genomic_DNA"/>
</dbReference>
<dbReference type="RefSeq" id="WP_083121133.1">
    <property type="nucleotide sequence ID" value="NZ_JACKUO010000043.1"/>
</dbReference>
<keyword evidence="2" id="KW-1185">Reference proteome</keyword>
<dbReference type="OrthoDB" id="3351920at2"/>
<protein>
    <submittedName>
        <fullName evidence="1">Uncharacterized protein</fullName>
    </submittedName>
</protein>
<name>A0A1X0IR77_MYCRH</name>
<gene>
    <name evidence="1" type="ORF">BST42_20020</name>
</gene>